<dbReference type="AlphaFoldDB" id="A0A9Q1BC02"/>
<dbReference type="Proteomes" id="UP001152320">
    <property type="component" value="Unassembled WGS sequence"/>
</dbReference>
<dbReference type="Pfam" id="PF00791">
    <property type="entry name" value="ZU5"/>
    <property type="match status" value="1"/>
</dbReference>
<protein>
    <recommendedName>
        <fullName evidence="1">ZU5 domain-containing protein</fullName>
    </recommendedName>
</protein>
<comment type="caution">
    <text evidence="2">The sequence shown here is derived from an EMBL/GenBank/DDBJ whole genome shotgun (WGS) entry which is preliminary data.</text>
</comment>
<dbReference type="EMBL" id="JAIZAY010000128">
    <property type="protein sequence ID" value="KAJ8018962.1"/>
    <property type="molecule type" value="Genomic_DNA"/>
</dbReference>
<keyword evidence="3" id="KW-1185">Reference proteome</keyword>
<accession>A0A9Q1BC02</accession>
<dbReference type="PANTHER" id="PTHR12582:SF41">
    <property type="entry name" value="UNC5C-LIKE PROTEIN"/>
    <property type="match status" value="1"/>
</dbReference>
<evidence type="ECO:0000259" key="1">
    <source>
        <dbReference type="Pfam" id="PF00791"/>
    </source>
</evidence>
<dbReference type="InterPro" id="IPR037936">
    <property type="entry name" value="UNC5A-D"/>
</dbReference>
<dbReference type="GO" id="GO:0016020">
    <property type="term" value="C:membrane"/>
    <property type="evidence" value="ECO:0007669"/>
    <property type="project" value="InterPro"/>
</dbReference>
<dbReference type="PANTHER" id="PTHR12582">
    <property type="entry name" value="NETRIN RECEPTOR UNC5"/>
    <property type="match status" value="1"/>
</dbReference>
<proteinExistence type="predicted"/>
<gene>
    <name evidence="2" type="ORF">HOLleu_42749</name>
</gene>
<evidence type="ECO:0000313" key="3">
    <source>
        <dbReference type="Proteomes" id="UP001152320"/>
    </source>
</evidence>
<sequence>MDTDDSTDEDEEVFSRAGGLKCLEATASISKEGGFITIPNTEVELQIQPNSFLRDDEIHLITVKILPRRLFDKPASCFEDHSTVMVEILPNNLKLHRAAKLTLPHCLIFRDPKNRDVQIFHSHHNPDQLPLWEDITTSVQHELSTNVCHIWIENFSWIKYTVGGKQIEGKKLFLYTLGKRYTRNSKFVTAEVGYFPALPGNDLIKLKDADFITSSKGTVSFYLYKRPIANLECYWYFLTKMIKLSTTKNFLFAQDRQPHELSFHQCALQN</sequence>
<dbReference type="InterPro" id="IPR000906">
    <property type="entry name" value="ZU5_dom"/>
</dbReference>
<reference evidence="2" key="1">
    <citation type="submission" date="2021-10" db="EMBL/GenBank/DDBJ databases">
        <title>Tropical sea cucumber genome reveals ecological adaptation and Cuvierian tubules defense mechanism.</title>
        <authorList>
            <person name="Chen T."/>
        </authorList>
    </citation>
    <scope>NUCLEOTIDE SEQUENCE</scope>
    <source>
        <strain evidence="2">Nanhai2018</strain>
        <tissue evidence="2">Muscle</tissue>
    </source>
</reference>
<feature type="domain" description="ZU5" evidence="1">
    <location>
        <begin position="26"/>
        <end position="122"/>
    </location>
</feature>
<name>A0A9Q1BC02_HOLLE</name>
<dbReference type="Gene3D" id="2.60.220.30">
    <property type="match status" value="1"/>
</dbReference>
<organism evidence="2 3">
    <name type="scientific">Holothuria leucospilota</name>
    <name type="common">Black long sea cucumber</name>
    <name type="synonym">Mertensiothuria leucospilota</name>
    <dbReference type="NCBI Taxonomy" id="206669"/>
    <lineage>
        <taxon>Eukaryota</taxon>
        <taxon>Metazoa</taxon>
        <taxon>Echinodermata</taxon>
        <taxon>Eleutherozoa</taxon>
        <taxon>Echinozoa</taxon>
        <taxon>Holothuroidea</taxon>
        <taxon>Aspidochirotacea</taxon>
        <taxon>Aspidochirotida</taxon>
        <taxon>Holothuriidae</taxon>
        <taxon>Holothuria</taxon>
    </lineage>
</organism>
<dbReference type="GO" id="GO:0005042">
    <property type="term" value="F:netrin receptor activity"/>
    <property type="evidence" value="ECO:0007669"/>
    <property type="project" value="InterPro"/>
</dbReference>
<evidence type="ECO:0000313" key="2">
    <source>
        <dbReference type="EMBL" id="KAJ8018962.1"/>
    </source>
</evidence>